<keyword evidence="7" id="KW-0865">Zymogen</keyword>
<evidence type="ECO:0000313" key="9">
    <source>
        <dbReference type="EMBL" id="RDB16684.1"/>
    </source>
</evidence>
<accession>A0A369JB69</accession>
<evidence type="ECO:0000256" key="3">
    <source>
        <dbReference type="ARBA" id="ARBA00022723"/>
    </source>
</evidence>
<dbReference type="InterPro" id="IPR050414">
    <property type="entry name" value="Fungal_M35_metalloproteases"/>
</dbReference>
<dbReference type="PANTHER" id="PTHR37016">
    <property type="match status" value="1"/>
</dbReference>
<comment type="caution">
    <text evidence="9">The sequence shown here is derived from an EMBL/GenBank/DDBJ whole genome shotgun (WGS) entry which is preliminary data.</text>
</comment>
<keyword evidence="6" id="KW-0482">Metalloprotease</keyword>
<dbReference type="GO" id="GO:0004222">
    <property type="term" value="F:metalloendopeptidase activity"/>
    <property type="evidence" value="ECO:0007669"/>
    <property type="project" value="InterPro"/>
</dbReference>
<evidence type="ECO:0000256" key="8">
    <source>
        <dbReference type="SAM" id="SignalP"/>
    </source>
</evidence>
<keyword evidence="8" id="KW-0732">Signal</keyword>
<dbReference type="PANTHER" id="PTHR37016:SF3">
    <property type="entry name" value="NEUTRAL PROTEASE 2-RELATED"/>
    <property type="match status" value="1"/>
</dbReference>
<evidence type="ECO:0000256" key="4">
    <source>
        <dbReference type="ARBA" id="ARBA00022801"/>
    </source>
</evidence>
<dbReference type="EMBL" id="LUEZ02000122">
    <property type="protein sequence ID" value="RDB16684.1"/>
    <property type="molecule type" value="Genomic_DNA"/>
</dbReference>
<keyword evidence="10" id="KW-1185">Reference proteome</keyword>
<feature type="signal peptide" evidence="8">
    <location>
        <begin position="1"/>
        <end position="16"/>
    </location>
</feature>
<organism evidence="9 10">
    <name type="scientific">Hypsizygus marmoreus</name>
    <name type="common">White beech mushroom</name>
    <name type="synonym">Agaricus marmoreus</name>
    <dbReference type="NCBI Taxonomy" id="39966"/>
    <lineage>
        <taxon>Eukaryota</taxon>
        <taxon>Fungi</taxon>
        <taxon>Dikarya</taxon>
        <taxon>Basidiomycota</taxon>
        <taxon>Agaricomycotina</taxon>
        <taxon>Agaricomycetes</taxon>
        <taxon>Agaricomycetidae</taxon>
        <taxon>Agaricales</taxon>
        <taxon>Tricholomatineae</taxon>
        <taxon>Lyophyllaceae</taxon>
        <taxon>Hypsizygus</taxon>
    </lineage>
</organism>
<evidence type="ECO:0000256" key="7">
    <source>
        <dbReference type="ARBA" id="ARBA00023145"/>
    </source>
</evidence>
<keyword evidence="3" id="KW-0479">Metal-binding</keyword>
<gene>
    <name evidence="9" type="ORF">Hypma_002516</name>
</gene>
<evidence type="ECO:0000256" key="5">
    <source>
        <dbReference type="ARBA" id="ARBA00022833"/>
    </source>
</evidence>
<name>A0A369JB69_HYPMA</name>
<dbReference type="OrthoDB" id="412874at2759"/>
<dbReference type="Pfam" id="PF02102">
    <property type="entry name" value="Peptidase_M35"/>
    <property type="match status" value="1"/>
</dbReference>
<evidence type="ECO:0000313" key="10">
    <source>
        <dbReference type="Proteomes" id="UP000076154"/>
    </source>
</evidence>
<dbReference type="InterPro" id="IPR001384">
    <property type="entry name" value="Peptidase_M35"/>
</dbReference>
<sequence length="307" mass="32223">MIVLPVLALFAASVLARPNKLLGELSVKVWGPANSVSSLDSLTFTALVKNTGGKDLKILTANTVLDEGPTRSFSVVKNGTEVPFMGIEACFASNKLNDSAFTVIAAGETIRVSHVLGSLYDFVSAGPGNFSFTPLAHFQAAGAEEEVHSVAQLSMLQTKVDVIDVSIDATAISQSLWPAAQLTAANHTVGAPLGLLHIRAVFFNQRVLGAQAQLQSLVRPVSGSGTQRSIGPFVSGSVSYVLASHNIPAGAQINFGARISGIPVSWDRTYYIVNPAATSSVLDITLTGNAQNPVLNVRPRARALFEA</sequence>
<dbReference type="Gene3D" id="2.60.40.2970">
    <property type="match status" value="1"/>
</dbReference>
<dbReference type="AlphaFoldDB" id="A0A369JB69"/>
<reference evidence="9" key="1">
    <citation type="submission" date="2018-04" db="EMBL/GenBank/DDBJ databases">
        <title>Whole genome sequencing of Hypsizygus marmoreus.</title>
        <authorList>
            <person name="Choi I.-G."/>
            <person name="Min B."/>
            <person name="Kim J.-G."/>
            <person name="Kim S."/>
            <person name="Oh Y.-L."/>
            <person name="Kong W.-S."/>
            <person name="Park H."/>
            <person name="Jeong J."/>
            <person name="Song E.-S."/>
        </authorList>
    </citation>
    <scope>NUCLEOTIDE SEQUENCE [LARGE SCALE GENOMIC DNA]</scope>
    <source>
        <strain evidence="9">51987-8</strain>
    </source>
</reference>
<dbReference type="GO" id="GO:0046872">
    <property type="term" value="F:metal ion binding"/>
    <property type="evidence" value="ECO:0007669"/>
    <property type="project" value="UniProtKB-KW"/>
</dbReference>
<dbReference type="GO" id="GO:0006508">
    <property type="term" value="P:proteolysis"/>
    <property type="evidence" value="ECO:0007669"/>
    <property type="project" value="UniProtKB-KW"/>
</dbReference>
<dbReference type="STRING" id="39966.A0A369JB69"/>
<keyword evidence="2" id="KW-0645">Protease</keyword>
<evidence type="ECO:0000256" key="6">
    <source>
        <dbReference type="ARBA" id="ARBA00023049"/>
    </source>
</evidence>
<evidence type="ECO:0000256" key="2">
    <source>
        <dbReference type="ARBA" id="ARBA00022670"/>
    </source>
</evidence>
<feature type="chain" id="PRO_5016562869" evidence="8">
    <location>
        <begin position="17"/>
        <end position="307"/>
    </location>
</feature>
<dbReference type="InParanoid" id="A0A369JB69"/>
<comment type="cofactor">
    <cofactor evidence="1">
        <name>Zn(2+)</name>
        <dbReference type="ChEBI" id="CHEBI:29105"/>
    </cofactor>
</comment>
<keyword evidence="4" id="KW-0378">Hydrolase</keyword>
<dbReference type="Proteomes" id="UP000076154">
    <property type="component" value="Unassembled WGS sequence"/>
</dbReference>
<evidence type="ECO:0000256" key="1">
    <source>
        <dbReference type="ARBA" id="ARBA00001947"/>
    </source>
</evidence>
<proteinExistence type="predicted"/>
<keyword evidence="5" id="KW-0862">Zinc</keyword>
<protein>
    <submittedName>
        <fullName evidence="9">Uncharacterized protein</fullName>
    </submittedName>
</protein>